<keyword evidence="5 10" id="KW-0732">Signal</keyword>
<dbReference type="PANTHER" id="PTHR31468">
    <property type="entry name" value="1,3-BETA-GLUCANOSYLTRANSFERASE GAS1"/>
    <property type="match status" value="1"/>
</dbReference>
<dbReference type="GO" id="GO:0098552">
    <property type="term" value="C:side of membrane"/>
    <property type="evidence" value="ECO:0007669"/>
    <property type="project" value="UniProtKB-KW"/>
</dbReference>
<proteinExistence type="inferred from homology"/>
<evidence type="ECO:0000313" key="14">
    <source>
        <dbReference type="Proteomes" id="UP001221142"/>
    </source>
</evidence>
<accession>A0AAD7BCR7</accession>
<feature type="compositionally biased region" description="Gly residues" evidence="11">
    <location>
        <begin position="511"/>
        <end position="525"/>
    </location>
</feature>
<evidence type="ECO:0000256" key="1">
    <source>
        <dbReference type="ARBA" id="ARBA00004196"/>
    </source>
</evidence>
<evidence type="ECO:0000259" key="12">
    <source>
        <dbReference type="SMART" id="SM00768"/>
    </source>
</evidence>
<keyword evidence="6 10" id="KW-0472">Membrane</keyword>
<evidence type="ECO:0000256" key="3">
    <source>
        <dbReference type="ARBA" id="ARBA00007528"/>
    </source>
</evidence>
<keyword evidence="8" id="KW-0325">Glycoprotein</keyword>
<evidence type="ECO:0000256" key="2">
    <source>
        <dbReference type="ARBA" id="ARBA00004589"/>
    </source>
</evidence>
<dbReference type="GO" id="GO:0042124">
    <property type="term" value="F:1,3-beta-glucanosyltransferase activity"/>
    <property type="evidence" value="ECO:0007669"/>
    <property type="project" value="TreeGrafter"/>
</dbReference>
<dbReference type="GO" id="GO:0031505">
    <property type="term" value="P:fungal-type cell wall organization"/>
    <property type="evidence" value="ECO:0007669"/>
    <property type="project" value="TreeGrafter"/>
</dbReference>
<comment type="subcellular location">
    <subcellularLocation>
        <location evidence="1">Cell envelope</location>
    </subcellularLocation>
    <subcellularLocation>
        <location evidence="10">Cell membrane</location>
        <topology evidence="10">Lipid-anchor</topology>
        <topology evidence="10">GPI-anchor</topology>
    </subcellularLocation>
    <subcellularLocation>
        <location evidence="2">Membrane</location>
        <topology evidence="2">Lipid-anchor</topology>
        <topology evidence="2">GPI-anchor</topology>
    </subcellularLocation>
</comment>
<keyword evidence="7" id="KW-1015">Disulfide bond</keyword>
<evidence type="ECO:0000256" key="11">
    <source>
        <dbReference type="SAM" id="MobiDB-lite"/>
    </source>
</evidence>
<dbReference type="EC" id="2.4.1.-" evidence="10"/>
<evidence type="ECO:0000256" key="4">
    <source>
        <dbReference type="ARBA" id="ARBA00022622"/>
    </source>
</evidence>
<keyword evidence="10" id="KW-0808">Transferase</keyword>
<dbReference type="InterPro" id="IPR012946">
    <property type="entry name" value="X8"/>
</dbReference>
<dbReference type="Pfam" id="PF03198">
    <property type="entry name" value="Glyco_hydro_72"/>
    <property type="match status" value="1"/>
</dbReference>
<evidence type="ECO:0000313" key="13">
    <source>
        <dbReference type="EMBL" id="KAJ7617375.1"/>
    </source>
</evidence>
<evidence type="ECO:0000256" key="8">
    <source>
        <dbReference type="ARBA" id="ARBA00023180"/>
    </source>
</evidence>
<dbReference type="EMBL" id="JARKIF010000021">
    <property type="protein sequence ID" value="KAJ7617375.1"/>
    <property type="molecule type" value="Genomic_DNA"/>
</dbReference>
<organism evidence="13 14">
    <name type="scientific">Roridomyces roridus</name>
    <dbReference type="NCBI Taxonomy" id="1738132"/>
    <lineage>
        <taxon>Eukaryota</taxon>
        <taxon>Fungi</taxon>
        <taxon>Dikarya</taxon>
        <taxon>Basidiomycota</taxon>
        <taxon>Agaricomycotina</taxon>
        <taxon>Agaricomycetes</taxon>
        <taxon>Agaricomycetidae</taxon>
        <taxon>Agaricales</taxon>
        <taxon>Marasmiineae</taxon>
        <taxon>Mycenaceae</taxon>
        <taxon>Roridomyces</taxon>
    </lineage>
</organism>
<comment type="similarity">
    <text evidence="3 10">Belongs to the glycosyl hydrolase 72 family.</text>
</comment>
<keyword evidence="9 10" id="KW-0449">Lipoprotein</keyword>
<dbReference type="Pfam" id="PF07983">
    <property type="entry name" value="X8"/>
    <property type="match status" value="1"/>
</dbReference>
<gene>
    <name evidence="13" type="ORF">FB45DRAFT_1007913</name>
</gene>
<evidence type="ECO:0000256" key="10">
    <source>
        <dbReference type="RuleBase" id="RU361209"/>
    </source>
</evidence>
<evidence type="ECO:0000256" key="9">
    <source>
        <dbReference type="ARBA" id="ARBA00023288"/>
    </source>
</evidence>
<dbReference type="InterPro" id="IPR017853">
    <property type="entry name" value="GH"/>
</dbReference>
<comment type="function">
    <text evidence="10">Splits internally a 1,3-beta-glucan molecule and transfers the newly generated reducing end (the donor) to the non-reducing end of another 1,3-beta-glucan molecule (the acceptor) forming a 1,3-beta linkage, resulting in the elongation of 1,3-beta-glucan chains in the cell wall.</text>
</comment>
<evidence type="ECO:0000256" key="7">
    <source>
        <dbReference type="ARBA" id="ARBA00023157"/>
    </source>
</evidence>
<sequence>MKLHAAVLASLGFAASVNAIAKVTRTGRYLYTDDGNRFYLKGIAYQTQGQIISGPDNPLNQPSTFVDNLADDAGCARDIPNLQALGANAIRAYSVDSTLNHDSCMNALSSAGIYVIIDLTLPLNGSIDTTQPSWSTNLLNQYINTINVFNKYDNVLAYNVGNEVLTSSATNAAPFLKAAARDIKTYLASIKSSALVGYADIDGASSFRDAVSTYLSCDPTGSNSDATSIDIFGLNNYEWCGNDSTSTYDGINGEFQNYNVVAYFSEFGSENCNPVTRPWTEVGTLFASPMTNVWSGGLAFSYFSAQSQGHEFGMVTLSSDNKTTTTNADWDNLLNQYKQVSFVNSPSQSSAPASSFGACPQEGATLAASSTLPATPNQAACQCLQSSLPCLFKPPTPDYNVLLGTLTGVVCGLLPGVQGDCSDIAANGTTGTYGAVSGCDPTIKLSYAFSQYFELTGKAETSCDFSGNATLVSNNVNVVPSAAVASCVANPSATFTPSASAPASSATGGSSSSGGGGGSSSSGGGGGSTGGALSFAQGPIVGLAAAAACVVWGAMWTLL</sequence>
<keyword evidence="4 10" id="KW-0336">GPI-anchor</keyword>
<dbReference type="AlphaFoldDB" id="A0AAD7BCR7"/>
<feature type="region of interest" description="Disordered" evidence="11">
    <location>
        <begin position="496"/>
        <end position="525"/>
    </location>
</feature>
<dbReference type="Gene3D" id="3.20.20.80">
    <property type="entry name" value="Glycosidases"/>
    <property type="match status" value="1"/>
</dbReference>
<name>A0AAD7BCR7_9AGAR</name>
<feature type="signal peptide" evidence="10">
    <location>
        <begin position="1"/>
        <end position="19"/>
    </location>
</feature>
<dbReference type="Proteomes" id="UP001221142">
    <property type="component" value="Unassembled WGS sequence"/>
</dbReference>
<reference evidence="13" key="1">
    <citation type="submission" date="2023-03" db="EMBL/GenBank/DDBJ databases">
        <title>Massive genome expansion in bonnet fungi (Mycena s.s.) driven by repeated elements and novel gene families across ecological guilds.</title>
        <authorList>
            <consortium name="Lawrence Berkeley National Laboratory"/>
            <person name="Harder C.B."/>
            <person name="Miyauchi S."/>
            <person name="Viragh M."/>
            <person name="Kuo A."/>
            <person name="Thoen E."/>
            <person name="Andreopoulos B."/>
            <person name="Lu D."/>
            <person name="Skrede I."/>
            <person name="Drula E."/>
            <person name="Henrissat B."/>
            <person name="Morin E."/>
            <person name="Kohler A."/>
            <person name="Barry K."/>
            <person name="LaButti K."/>
            <person name="Morin E."/>
            <person name="Salamov A."/>
            <person name="Lipzen A."/>
            <person name="Mereny Z."/>
            <person name="Hegedus B."/>
            <person name="Baldrian P."/>
            <person name="Stursova M."/>
            <person name="Weitz H."/>
            <person name="Taylor A."/>
            <person name="Grigoriev I.V."/>
            <person name="Nagy L.G."/>
            <person name="Martin F."/>
            <person name="Kauserud H."/>
        </authorList>
    </citation>
    <scope>NUCLEOTIDE SEQUENCE</scope>
    <source>
        <strain evidence="13">9284</strain>
    </source>
</reference>
<evidence type="ECO:0000256" key="5">
    <source>
        <dbReference type="ARBA" id="ARBA00022729"/>
    </source>
</evidence>
<feature type="domain" description="X8" evidence="12">
    <location>
        <begin position="388"/>
        <end position="489"/>
    </location>
</feature>
<dbReference type="SMART" id="SM00768">
    <property type="entry name" value="X8"/>
    <property type="match status" value="1"/>
</dbReference>
<dbReference type="Gene3D" id="1.20.58.1040">
    <property type="match status" value="1"/>
</dbReference>
<dbReference type="GO" id="GO:0005886">
    <property type="term" value="C:plasma membrane"/>
    <property type="evidence" value="ECO:0007669"/>
    <property type="project" value="UniProtKB-SubCell"/>
</dbReference>
<comment type="caution">
    <text evidence="13">The sequence shown here is derived from an EMBL/GenBank/DDBJ whole genome shotgun (WGS) entry which is preliminary data.</text>
</comment>
<evidence type="ECO:0000256" key="6">
    <source>
        <dbReference type="ARBA" id="ARBA00023136"/>
    </source>
</evidence>
<dbReference type="PANTHER" id="PTHR31468:SF2">
    <property type="entry name" value="1,3-BETA-GLUCANOSYLTRANSFERASE GAS1"/>
    <property type="match status" value="1"/>
</dbReference>
<keyword evidence="14" id="KW-1185">Reference proteome</keyword>
<dbReference type="InterPro" id="IPR004886">
    <property type="entry name" value="Glucanosyltransferase"/>
</dbReference>
<feature type="compositionally biased region" description="Low complexity" evidence="11">
    <location>
        <begin position="496"/>
        <end position="510"/>
    </location>
</feature>
<dbReference type="GO" id="GO:0071970">
    <property type="term" value="P:fungal-type cell wall (1-&gt;3)-beta-D-glucan biosynthetic process"/>
    <property type="evidence" value="ECO:0007669"/>
    <property type="project" value="TreeGrafter"/>
</dbReference>
<protein>
    <recommendedName>
        <fullName evidence="10">1,3-beta-glucanosyltransferase</fullName>
        <ecNumber evidence="10">2.4.1.-</ecNumber>
    </recommendedName>
</protein>
<dbReference type="SUPFAM" id="SSF51445">
    <property type="entry name" value="(Trans)glycosidases"/>
    <property type="match status" value="1"/>
</dbReference>
<feature type="chain" id="PRO_5041768746" description="1,3-beta-glucanosyltransferase" evidence="10">
    <location>
        <begin position="20"/>
        <end position="559"/>
    </location>
</feature>